<dbReference type="RefSeq" id="WP_091134738.1">
    <property type="nucleotide sequence ID" value="NZ_FMVC01000006.1"/>
</dbReference>
<dbReference type="NCBIfam" id="NF045639">
    <property type="entry name" value="GCX_COOH"/>
    <property type="match status" value="1"/>
</dbReference>
<gene>
    <name evidence="3" type="ORF">SAMN02927916_3784</name>
</gene>
<dbReference type="Gene3D" id="2.180.10.10">
    <property type="entry name" value="RHS repeat-associated core"/>
    <property type="match status" value="1"/>
</dbReference>
<dbReference type="Proteomes" id="UP000199307">
    <property type="component" value="Unassembled WGS sequence"/>
</dbReference>
<reference evidence="3 4" key="1">
    <citation type="submission" date="2016-10" db="EMBL/GenBank/DDBJ databases">
        <authorList>
            <person name="Varghese N."/>
            <person name="Submissions S."/>
        </authorList>
    </citation>
    <scope>NUCLEOTIDE SEQUENCE [LARGE SCALE GENOMIC DNA]</scope>
    <source>
        <strain evidence="3 4">CGMCC 1.6859</strain>
    </source>
</reference>
<evidence type="ECO:0000313" key="3">
    <source>
        <dbReference type="EMBL" id="SCY86867.1"/>
    </source>
</evidence>
<sequence>MIHNKIKNTFVFVVLVMIMILNPSQIQAQVTGQLYLDGPTTVHYGDVVSYSLKDAMDNNAPSASLYNNFNWMIVNNGTVLTYINENYQADAEVYWDGSPSQEKVYVLYQRQGENYQYYAELNVTVLPTPATPDAPVIISSGCNQVVLQRNDPPGNIRTGGQDITWYWQTSPTGTSMANSSSTITVTSGTEYYLRARRNNGYWSDESSSVSYFIGVPAPVIQSVTQPTVTTPTGSVTLTDLPDSGTWVINPGNISGTGWSTTIMGLNPATTYNFTVTNASGCTSNASANVVINAQSSTLDAPVLSDIIQPDCNTSKGQFTITNYNSSYTYTVTPSTDVSILGSKVLAPQGNYTIKATSESNISSPLTSFTINAQPVTPTAPIVGTITHPTLSTPTGNVTLTGLPGGSWRINPGDLYGSGPVAYVTGLKAGIVHNFTVTNYSGCISPASADVFINLQPFNCDGISTEESYVHTTTPIIESTDIDALTNSQKLESITYYDGIGRPKQKIEVRAGAVNNYDIITHVGYDDYGRQDKEYLPYTDGNNCGAFRTADIDLATKTYYANHYPADINATASNPYSQKDLEPSPLNRVLKQSAPGYDWRLGGGNEIKMDYKTNATDEVQLFTVDFVLEYGIYVPKLKNSGYYTEKMLYKNVVFDENSKLNTVTNSLEETDGATVEFKTKDGQVVLKRTYGMVGDETSNKKHDTYYVYDDFGNLSFVLPPKALDLLGSTNIRTSIDTAAVINPGSAPLHLKASNSIRLTDGFHAKAGSTFSAVIDNGNQSVLDNLCYQYHYDPRNRLIEKKLPGKDWEYIVYNKQDKPILTQDANLRAQNKWLFTKYDIFGRVVYTGEYINAVKTTRALMQSFADQNNTFFEQKQTLNTINGTSVYYSNNAFPNVNDATINLFTISYYDDYNSDALPADISSMGALTNAKGLPTGSKTRILTTDSWITNWTYYNAKSKPFYTYTKNEFLNTVATVQSEFDFPGNITQTTSTHVRNSVTTIIVDKFEYDKAGRLTKQTQAINGATDPEIIVDNTYDELGQLVSKGVGNKASQNRLQNVKYKYNIRGWLKNINDINAIGSDLFAFQINYNDSTDPNKKLFNGNISQTFWKTKNDDTSIKYYTYTYDKLNRLKNADDNLNKFNESLTYDLNGNILKLKRNGELVGGVPDINIPSHFGVMDDLTYSYDNGNKLQIVSDLGSKTQGFKDDYTGLGDDTSVDYTYDANGNMKTDTNKGITAVSYNHLNLPDEVTIQGQSIKYYYDATGSKQQKIVNTTTTDYAGGFIYENNQLQFFSQPEGYVSNNLGTFDYIYQYKDHLDNVRLSYDKNLVVQEENNYYPFGLKHKGYNYVNNITKGNSTAQKYKYNGKELQDELGLNFYDYHARNYDPAIGRWMNMDPHSESYYSLSPYSSFVNNPISYVDPTGEDILFWQMNEETGKYEKVAFNKLDKDVQKGIEAFGKTKMGYSFLSNFAKKGDKIGSLSFDKDGKYSKHNMYFTEVEGETGYYGKTTDPSFSGGRISFQMKLNKDTFGDLANDAETVGHEVFLHLNQYLENLINAYKRGGNGDALLTYLEYADSNPSGYKDHLSMKDDKEGRAKKFFEFVSQLKTVLNPVQVQKMVNKDINASYAKGQETNPKKKK</sequence>
<evidence type="ECO:0000259" key="2">
    <source>
        <dbReference type="Pfam" id="PF20041"/>
    </source>
</evidence>
<evidence type="ECO:0000313" key="4">
    <source>
        <dbReference type="Proteomes" id="UP000199307"/>
    </source>
</evidence>
<accession>A0ABY0M0G7</accession>
<feature type="domain" description="DUF6443" evidence="2">
    <location>
        <begin position="478"/>
        <end position="612"/>
    </location>
</feature>
<keyword evidence="1" id="KW-0732">Signal</keyword>
<proteinExistence type="predicted"/>
<protein>
    <submittedName>
        <fullName evidence="3">RHS repeat-associated core domain-containing protein</fullName>
    </submittedName>
</protein>
<dbReference type="PANTHER" id="PTHR32305">
    <property type="match status" value="1"/>
</dbReference>
<feature type="chain" id="PRO_5046092221" evidence="1">
    <location>
        <begin position="29"/>
        <end position="1634"/>
    </location>
</feature>
<feature type="signal peptide" evidence="1">
    <location>
        <begin position="1"/>
        <end position="28"/>
    </location>
</feature>
<evidence type="ECO:0000256" key="1">
    <source>
        <dbReference type="SAM" id="SignalP"/>
    </source>
</evidence>
<dbReference type="InterPro" id="IPR050708">
    <property type="entry name" value="T6SS_VgrG/RHS"/>
</dbReference>
<dbReference type="InterPro" id="IPR045619">
    <property type="entry name" value="DUF6443"/>
</dbReference>
<dbReference type="InterPro" id="IPR022385">
    <property type="entry name" value="Rhs_assc_core"/>
</dbReference>
<dbReference type="Pfam" id="PF20041">
    <property type="entry name" value="DUF6443"/>
    <property type="match status" value="1"/>
</dbReference>
<dbReference type="PANTHER" id="PTHR32305:SF15">
    <property type="entry name" value="PROTEIN RHSA-RELATED"/>
    <property type="match status" value="1"/>
</dbReference>
<dbReference type="NCBIfam" id="TIGR03696">
    <property type="entry name" value="Rhs_assc_core"/>
    <property type="match status" value="1"/>
</dbReference>
<comment type="caution">
    <text evidence="3">The sequence shown here is derived from an EMBL/GenBank/DDBJ whole genome shotgun (WGS) entry which is preliminary data.</text>
</comment>
<name>A0ABY0M0G7_9FLAO</name>
<keyword evidence="4" id="KW-1185">Reference proteome</keyword>
<organism evidence="3 4">
    <name type="scientific">Flavobacterium anhuiense</name>
    <dbReference type="NCBI Taxonomy" id="459526"/>
    <lineage>
        <taxon>Bacteria</taxon>
        <taxon>Pseudomonadati</taxon>
        <taxon>Bacteroidota</taxon>
        <taxon>Flavobacteriia</taxon>
        <taxon>Flavobacteriales</taxon>
        <taxon>Flavobacteriaceae</taxon>
        <taxon>Flavobacterium</taxon>
    </lineage>
</organism>
<dbReference type="EMBL" id="FMVC01000006">
    <property type="protein sequence ID" value="SCY86867.1"/>
    <property type="molecule type" value="Genomic_DNA"/>
</dbReference>
<dbReference type="InterPro" id="IPR055015">
    <property type="entry name" value="GCX_COOH"/>
</dbReference>